<dbReference type="Proteomes" id="UP000031501">
    <property type="component" value="Chromosome"/>
</dbReference>
<dbReference type="STRING" id="1355015.LK06_014795"/>
<reference evidence="3 4" key="1">
    <citation type="submission" date="2017-07" db="EMBL/GenBank/DDBJ databases">
        <title>Genome sequence of Streptomyces pluripotens MUSC 137T.</title>
        <authorList>
            <person name="Ser H.-L."/>
            <person name="Lee L.-H."/>
        </authorList>
    </citation>
    <scope>NUCLEOTIDE SEQUENCE [LARGE SCALE GENOMIC DNA]</scope>
    <source>
        <strain evidence="3 4">MUSC 137</strain>
    </source>
</reference>
<dbReference type="SUPFAM" id="SSF55797">
    <property type="entry name" value="PR-1-like"/>
    <property type="match status" value="1"/>
</dbReference>
<dbReference type="InterPro" id="IPR035940">
    <property type="entry name" value="CAP_sf"/>
</dbReference>
<dbReference type="EMBL" id="CP022433">
    <property type="protein sequence ID" value="ASN25268.1"/>
    <property type="molecule type" value="Genomic_DNA"/>
</dbReference>
<keyword evidence="4" id="KW-1185">Reference proteome</keyword>
<dbReference type="Pfam" id="PF00188">
    <property type="entry name" value="CAP"/>
    <property type="match status" value="1"/>
</dbReference>
<dbReference type="Gene3D" id="3.40.33.10">
    <property type="entry name" value="CAP"/>
    <property type="match status" value="1"/>
</dbReference>
<dbReference type="PANTHER" id="PTHR31157:SF1">
    <property type="entry name" value="SCP DOMAIN-CONTAINING PROTEIN"/>
    <property type="match status" value="1"/>
</dbReference>
<feature type="region of interest" description="Disordered" evidence="1">
    <location>
        <begin position="1"/>
        <end position="127"/>
    </location>
</feature>
<proteinExistence type="predicted"/>
<dbReference type="AlphaFoldDB" id="A0A221NZQ2"/>
<gene>
    <name evidence="3" type="ORF">LK07_15930</name>
</gene>
<protein>
    <recommendedName>
        <fullName evidence="2">SCP domain-containing protein</fullName>
    </recommendedName>
</protein>
<name>A0A221NZQ2_9ACTN</name>
<sequence>MTGFTVTAGVGYALSGHGDGARTKASNQVESLEREPEAPQSGASVTTRPQASASRTASASASASATATATATAEPSGTGRPAAPRASGADTAHSAPVNRPRPTRRTTAPSPERTAGTPRPGGPVSGTAAELAREVVRLTNEERAKVGCAPLRVDGRLQAAAQGHADDMAARNYYEHDSPDGRNPGDRIGAAGYDWRRWGENIHKGPKDAGTAMRDWMNSPAHRDNILDCGFKDLGVGVNLSPNGPWWVQDFGTPS</sequence>
<dbReference type="InterPro" id="IPR014044">
    <property type="entry name" value="CAP_dom"/>
</dbReference>
<feature type="domain" description="SCP" evidence="2">
    <location>
        <begin position="137"/>
        <end position="251"/>
    </location>
</feature>
<organism evidence="3 4">
    <name type="scientific">Streptomyces pluripotens</name>
    <dbReference type="NCBI Taxonomy" id="1355015"/>
    <lineage>
        <taxon>Bacteria</taxon>
        <taxon>Bacillati</taxon>
        <taxon>Actinomycetota</taxon>
        <taxon>Actinomycetes</taxon>
        <taxon>Kitasatosporales</taxon>
        <taxon>Streptomycetaceae</taxon>
        <taxon>Streptomyces</taxon>
    </lineage>
</organism>
<accession>A0A221NZQ2</accession>
<feature type="compositionally biased region" description="Low complexity" evidence="1">
    <location>
        <begin position="51"/>
        <end position="73"/>
    </location>
</feature>
<evidence type="ECO:0000313" key="3">
    <source>
        <dbReference type="EMBL" id="ASN25268.1"/>
    </source>
</evidence>
<dbReference type="PANTHER" id="PTHR31157">
    <property type="entry name" value="SCP DOMAIN-CONTAINING PROTEIN"/>
    <property type="match status" value="1"/>
</dbReference>
<evidence type="ECO:0000313" key="4">
    <source>
        <dbReference type="Proteomes" id="UP000031501"/>
    </source>
</evidence>
<dbReference type="CDD" id="cd05379">
    <property type="entry name" value="CAP_bacterial"/>
    <property type="match status" value="1"/>
</dbReference>
<feature type="compositionally biased region" description="Low complexity" evidence="1">
    <location>
        <begin position="105"/>
        <end position="114"/>
    </location>
</feature>
<feature type="compositionally biased region" description="Polar residues" evidence="1">
    <location>
        <begin position="41"/>
        <end position="50"/>
    </location>
</feature>
<evidence type="ECO:0000256" key="1">
    <source>
        <dbReference type="SAM" id="MobiDB-lite"/>
    </source>
</evidence>
<dbReference type="KEGG" id="splu:LK06_014795"/>
<evidence type="ECO:0000259" key="2">
    <source>
        <dbReference type="Pfam" id="PF00188"/>
    </source>
</evidence>